<evidence type="ECO:0000256" key="1">
    <source>
        <dbReference type="SAM" id="Phobius"/>
    </source>
</evidence>
<dbReference type="Pfam" id="PF04773">
    <property type="entry name" value="FecR"/>
    <property type="match status" value="1"/>
</dbReference>
<dbReference type="Gene3D" id="2.60.120.1440">
    <property type="match status" value="1"/>
</dbReference>
<evidence type="ECO:0000313" key="5">
    <source>
        <dbReference type="Proteomes" id="UP000321436"/>
    </source>
</evidence>
<dbReference type="PANTHER" id="PTHR30273">
    <property type="entry name" value="PERIPLASMIC SIGNAL SENSOR AND SIGMA FACTOR ACTIVATOR FECR-RELATED"/>
    <property type="match status" value="1"/>
</dbReference>
<proteinExistence type="predicted"/>
<dbReference type="InterPro" id="IPR032508">
    <property type="entry name" value="FecR_C"/>
</dbReference>
<feature type="domain" description="Protein FecR C-terminal" evidence="3">
    <location>
        <begin position="327"/>
        <end position="391"/>
    </location>
</feature>
<reference evidence="4 5" key="1">
    <citation type="submission" date="2019-07" db="EMBL/GenBank/DDBJ databases">
        <title>Whole genome shotgun sequence of Chitinophaga cymbidii NBRC 109752.</title>
        <authorList>
            <person name="Hosoyama A."/>
            <person name="Uohara A."/>
            <person name="Ohji S."/>
            <person name="Ichikawa N."/>
        </authorList>
    </citation>
    <scope>NUCLEOTIDE SEQUENCE [LARGE SCALE GENOMIC DNA]</scope>
    <source>
        <strain evidence="4 5">NBRC 109752</strain>
    </source>
</reference>
<dbReference type="OrthoDB" id="625980at2"/>
<organism evidence="4 5">
    <name type="scientific">Chitinophaga cymbidii</name>
    <dbReference type="NCBI Taxonomy" id="1096750"/>
    <lineage>
        <taxon>Bacteria</taxon>
        <taxon>Pseudomonadati</taxon>
        <taxon>Bacteroidota</taxon>
        <taxon>Chitinophagia</taxon>
        <taxon>Chitinophagales</taxon>
        <taxon>Chitinophagaceae</taxon>
        <taxon>Chitinophaga</taxon>
    </lineage>
</organism>
<gene>
    <name evidence="4" type="ORF">CCY01nite_43280</name>
</gene>
<name>A0A512RQV7_9BACT</name>
<dbReference type="AlphaFoldDB" id="A0A512RQV7"/>
<keyword evidence="5" id="KW-1185">Reference proteome</keyword>
<evidence type="ECO:0000313" key="4">
    <source>
        <dbReference type="EMBL" id="GEP98068.1"/>
    </source>
</evidence>
<evidence type="ECO:0000259" key="3">
    <source>
        <dbReference type="Pfam" id="PF16344"/>
    </source>
</evidence>
<protein>
    <submittedName>
        <fullName evidence="4">Iron dicitrate transporter FecR</fullName>
    </submittedName>
</protein>
<dbReference type="Gene3D" id="3.55.50.30">
    <property type="match status" value="1"/>
</dbReference>
<keyword evidence="1" id="KW-0812">Transmembrane</keyword>
<dbReference type="GO" id="GO:0016989">
    <property type="term" value="F:sigma factor antagonist activity"/>
    <property type="evidence" value="ECO:0007669"/>
    <property type="project" value="TreeGrafter"/>
</dbReference>
<dbReference type="RefSeq" id="WP_146866244.1">
    <property type="nucleotide sequence ID" value="NZ_BKAU01000005.1"/>
</dbReference>
<keyword evidence="1" id="KW-0472">Membrane</keyword>
<evidence type="ECO:0000259" key="2">
    <source>
        <dbReference type="Pfam" id="PF04773"/>
    </source>
</evidence>
<accession>A0A512RQV7</accession>
<dbReference type="InterPro" id="IPR006860">
    <property type="entry name" value="FecR"/>
</dbReference>
<dbReference type="Pfam" id="PF16344">
    <property type="entry name" value="FecR_C"/>
    <property type="match status" value="1"/>
</dbReference>
<keyword evidence="1" id="KW-1133">Transmembrane helix</keyword>
<sequence>MHQQQSIADLVEKYNRGLLSAAEKEAFFQLFERDDLDPEVEDYLWQNYRQQAETAAWPEEFRKMFAERMARRIIRSAQPSISKEVRMTPFLQRRWWRYAAAVLIVAGTGAYLWNAGRNQQVVAPAQSARAEVLPGTNGAVLTLADGTQVVLDSLGNGVVASQRGTNVLLKNGQLEYHTTDSRMQVSYNTLEIPRGRQFQLVLPDGSKVWLNAASSIKYPTIFSGRNRTVEISGEVFFDIEQDNARPFIVKVSDSSVLEVLATSFNVNAYEQEQAVKTTLVEGALRVNANNGRQLLKPGQQAQVAAGKPIRVVNNVNISQATAWKNGYFDFNDVDLPVMMRQLERWYDIEVIYEGTVPEVTFKGKMDRNVQLSDVVGFLKNFGINASLKDRKLLISGS</sequence>
<feature type="transmembrane region" description="Helical" evidence="1">
    <location>
        <begin position="95"/>
        <end position="113"/>
    </location>
</feature>
<dbReference type="PANTHER" id="PTHR30273:SF2">
    <property type="entry name" value="PROTEIN FECR"/>
    <property type="match status" value="1"/>
</dbReference>
<comment type="caution">
    <text evidence="4">The sequence shown here is derived from an EMBL/GenBank/DDBJ whole genome shotgun (WGS) entry which is preliminary data.</text>
</comment>
<dbReference type="InterPro" id="IPR012373">
    <property type="entry name" value="Ferrdict_sens_TM"/>
</dbReference>
<dbReference type="EMBL" id="BKAU01000005">
    <property type="protein sequence ID" value="GEP98068.1"/>
    <property type="molecule type" value="Genomic_DNA"/>
</dbReference>
<feature type="domain" description="FecR protein" evidence="2">
    <location>
        <begin position="190"/>
        <end position="284"/>
    </location>
</feature>
<dbReference type="Proteomes" id="UP000321436">
    <property type="component" value="Unassembled WGS sequence"/>
</dbReference>